<evidence type="ECO:0000256" key="4">
    <source>
        <dbReference type="ARBA" id="ARBA00011738"/>
    </source>
</evidence>
<dbReference type="eggNOG" id="KOG2619">
    <property type="taxonomic scope" value="Eukaryota"/>
</dbReference>
<dbReference type="InterPro" id="IPR038577">
    <property type="entry name" value="GT10-like_C_sf"/>
</dbReference>
<comment type="catalytic activity">
    <reaction evidence="17">
        <text>an alpha-Neu5Ac-(2-&gt;3)-beta-D-Gal-(1-&gt;4)-beta-D-GlcNAc-(1-&gt;3)-beta-D-Gal-(1-&gt;4)-beta-D-GlcNAc derivative + GDP-beta-L-fucose = an alpha-Neu5Ac-(2-&gt;3)-beta-D-Gal-(1-&gt;4)-beta-D-GlcNAc-(1-&gt;3)-beta-D-Gal-(1-&gt;4)-[alpha-L-Fuc-(1-&gt;3)]-beta-D-GlcNAc derivative + GDP + H(+)</text>
        <dbReference type="Rhea" id="RHEA:68044"/>
        <dbReference type="ChEBI" id="CHEBI:15378"/>
        <dbReference type="ChEBI" id="CHEBI:57273"/>
        <dbReference type="ChEBI" id="CHEBI:58189"/>
        <dbReference type="ChEBI" id="CHEBI:145343"/>
        <dbReference type="ChEBI" id="CHEBI:176900"/>
    </reaction>
    <physiologicalReaction direction="left-to-right" evidence="17">
        <dbReference type="Rhea" id="RHEA:68045"/>
    </physiologicalReaction>
</comment>
<evidence type="ECO:0000313" key="28">
    <source>
        <dbReference type="Ensembl" id="ENSTRUP00000063594.1"/>
    </source>
</evidence>
<reference evidence="28 29" key="2">
    <citation type="journal article" date="2011" name="Genome Biol. Evol.">
        <title>Integration of the genetic map and genome assembly of fugu facilitates insights into distinct features of genome evolution in teleosts and mammals.</title>
        <authorList>
            <person name="Kai W."/>
            <person name="Kikuchi K."/>
            <person name="Tohari S."/>
            <person name="Chew A.K."/>
            <person name="Tay A."/>
            <person name="Fujiwara A."/>
            <person name="Hosoya S."/>
            <person name="Suetake H."/>
            <person name="Naruse K."/>
            <person name="Brenner S."/>
            <person name="Suzuki Y."/>
            <person name="Venkatesh B."/>
        </authorList>
    </citation>
    <scope>NUCLEOTIDE SEQUENCE [LARGE SCALE GENOMIC DNA]</scope>
</reference>
<dbReference type="HOGENOM" id="CLU_032075_4_2_1"/>
<dbReference type="Ensembl" id="ENSTRUT00000087989.1">
    <property type="protein sequence ID" value="ENSTRUP00000063594.1"/>
    <property type="gene ID" value="ENSTRUG00000032299.1"/>
</dbReference>
<comment type="similarity">
    <text evidence="3 24">Belongs to the glycosyltransferase 10 family.</text>
</comment>
<dbReference type="GO" id="GO:0017083">
    <property type="term" value="F:4-galactosyl-N-acetylglucosaminide 3-alpha-L-fucosyltransferase activity"/>
    <property type="evidence" value="ECO:0007669"/>
    <property type="project" value="UniProtKB-EC"/>
</dbReference>
<evidence type="ECO:0000256" key="18">
    <source>
        <dbReference type="ARBA" id="ARBA00036295"/>
    </source>
</evidence>
<dbReference type="EC" id="2.4.1.-" evidence="24"/>
<dbReference type="SUPFAM" id="SSF53756">
    <property type="entry name" value="UDP-Glycosyltransferase/glycogen phosphorylase"/>
    <property type="match status" value="1"/>
</dbReference>
<evidence type="ECO:0000313" key="27">
    <source>
        <dbReference type="EMBL" id="CAE54303.1"/>
    </source>
</evidence>
<keyword evidence="13" id="KW-1015">Disulfide bond</keyword>
<dbReference type="UniPathway" id="UPA00378"/>
<reference evidence="27" key="1">
    <citation type="submission" date="2003-11" db="EMBL/GenBank/DDBJ databases">
        <title>Phylogeny of fucosyltransferases.</title>
        <authorList>
            <person name="Martinez-Duncker I."/>
            <person name="Mollicone R."/>
            <person name="Candelier J.J."/>
            <person name="Oriol R."/>
        </authorList>
    </citation>
    <scope>NUCLEOTIDE SEQUENCE</scope>
</reference>
<evidence type="ECO:0000256" key="2">
    <source>
        <dbReference type="ARBA" id="ARBA00004934"/>
    </source>
</evidence>
<evidence type="ECO:0000256" key="11">
    <source>
        <dbReference type="ARBA" id="ARBA00023098"/>
    </source>
</evidence>
<reference evidence="28" key="3">
    <citation type="submission" date="2025-05" db="UniProtKB">
        <authorList>
            <consortium name="Ensembl"/>
        </authorList>
    </citation>
    <scope>IDENTIFICATION</scope>
</reference>
<evidence type="ECO:0000256" key="17">
    <source>
        <dbReference type="ARBA" id="ARBA00036234"/>
    </source>
</evidence>
<keyword evidence="7 24" id="KW-0812">Transmembrane</keyword>
<comment type="pathway">
    <text evidence="2">Glycolipid biosynthesis.</text>
</comment>
<dbReference type="Proteomes" id="UP000005226">
    <property type="component" value="Chromosome 2"/>
</dbReference>
<gene>
    <name evidence="27 28" type="primary">fut9c</name>
</gene>
<dbReference type="CAZy" id="GT10">
    <property type="family name" value="Glycosyltransferase Family 10"/>
</dbReference>
<evidence type="ECO:0000256" key="23">
    <source>
        <dbReference type="ARBA" id="ARBA00043838"/>
    </source>
</evidence>
<dbReference type="PANTHER" id="PTHR11929">
    <property type="entry name" value="ALPHA- 1,3 -FUCOSYLTRANSFERASE"/>
    <property type="match status" value="1"/>
</dbReference>
<evidence type="ECO:0000256" key="21">
    <source>
        <dbReference type="ARBA" id="ARBA00037848"/>
    </source>
</evidence>
<accession>Q70AG9</accession>
<dbReference type="EMBL" id="AJ606068">
    <property type="protein sequence ID" value="CAE54303.1"/>
    <property type="molecule type" value="mRNA"/>
</dbReference>
<dbReference type="KEGG" id="tru:445969"/>
<comment type="catalytic activity">
    <reaction evidence="22">
        <text>beta-D-Gal-(1-&gt;4)-beta-D-GlcNAc-(1-&gt;3)-beta-D-Gal-(1-&gt;4)-D-Glc + GDP-beta-L-fucose = beta-D-Gal-(1-&gt;4)-[alpha-L-Fuc-(1-&gt;3)]-beta-D-GlcNAc-(1-&gt;3)-beta-D-Gal-(1-&gt;4)-D-Glc + GDP + H(+)</text>
        <dbReference type="Rhea" id="RHEA:77187"/>
        <dbReference type="ChEBI" id="CHEBI:15378"/>
        <dbReference type="ChEBI" id="CHEBI:57273"/>
        <dbReference type="ChEBI" id="CHEBI:58189"/>
        <dbReference type="ChEBI" id="CHEBI:60239"/>
        <dbReference type="ChEBI" id="CHEBI:61352"/>
    </reaction>
    <physiologicalReaction direction="left-to-right" evidence="22">
        <dbReference type="Rhea" id="RHEA:77188"/>
    </physiologicalReaction>
</comment>
<keyword evidence="11" id="KW-0443">Lipid metabolism</keyword>
<evidence type="ECO:0000256" key="12">
    <source>
        <dbReference type="ARBA" id="ARBA00023136"/>
    </source>
</evidence>
<comment type="catalytic activity">
    <reaction evidence="20">
        <text>a neolactoside nLc4Cer + GDP-beta-L-fucose = a neolactoside III(3)-alpha-Fuc-nLc4Cer + GDP + H(+)</text>
        <dbReference type="Rhea" id="RHEA:48376"/>
        <dbReference type="ChEBI" id="CHEBI:15378"/>
        <dbReference type="ChEBI" id="CHEBI:57273"/>
        <dbReference type="ChEBI" id="CHEBI:58189"/>
        <dbReference type="ChEBI" id="CHEBI:90376"/>
        <dbReference type="ChEBI" id="CHEBI:90379"/>
    </reaction>
    <physiologicalReaction direction="left-to-right" evidence="20">
        <dbReference type="Rhea" id="RHEA:48377"/>
    </physiologicalReaction>
</comment>
<comment type="catalytic activity">
    <reaction evidence="19">
        <text>an N-acetyl-alpha-neuraminyl-(2-&gt;3)-beta-D-galactosyl-(1-&gt;4)-N-acetyl-beta-D-glucosaminyl derivative + GDP-beta-L-fucose = an alpha-Neu5Ac-(2-&gt;3)-beta-D-Gal-(1-&gt;4)-[alpha-L-Fuc-(1-&gt;3)]-beta-D-GlcNAc derivative + GDP + H(+)</text>
        <dbReference type="Rhea" id="RHEA:56076"/>
        <dbReference type="ChEBI" id="CHEBI:15378"/>
        <dbReference type="ChEBI" id="CHEBI:57273"/>
        <dbReference type="ChEBI" id="CHEBI:58189"/>
        <dbReference type="ChEBI" id="CHEBI:136545"/>
        <dbReference type="ChEBI" id="CHEBI:139509"/>
    </reaction>
    <physiologicalReaction direction="left-to-right" evidence="19">
        <dbReference type="Rhea" id="RHEA:56077"/>
    </physiologicalReaction>
</comment>
<protein>
    <recommendedName>
        <fullName evidence="24">Fucosyltransferase</fullName>
        <ecNumber evidence="24">2.4.1.-</ecNumber>
    </recommendedName>
</protein>
<evidence type="ECO:0000256" key="16">
    <source>
        <dbReference type="ARBA" id="ARBA00036053"/>
    </source>
</evidence>
<dbReference type="PANTHER" id="PTHR11929:SF10">
    <property type="entry name" value="4-GALACTOSYL-N-ACETYLGLUCOSAMINIDE 3-ALPHA-L-FUCOSYLTRANSFERASE 9"/>
    <property type="match status" value="1"/>
</dbReference>
<evidence type="ECO:0000256" key="22">
    <source>
        <dbReference type="ARBA" id="ARBA00043828"/>
    </source>
</evidence>
<keyword evidence="6 24" id="KW-0808">Transferase</keyword>
<evidence type="ECO:0000256" key="1">
    <source>
        <dbReference type="ARBA" id="ARBA00004922"/>
    </source>
</evidence>
<evidence type="ECO:0000256" key="3">
    <source>
        <dbReference type="ARBA" id="ARBA00008919"/>
    </source>
</evidence>
<evidence type="ECO:0000256" key="13">
    <source>
        <dbReference type="ARBA" id="ARBA00023157"/>
    </source>
</evidence>
<dbReference type="GeneTree" id="ENSGT00940000155095"/>
<dbReference type="GO" id="GO:0032580">
    <property type="term" value="C:Golgi cisterna membrane"/>
    <property type="evidence" value="ECO:0007669"/>
    <property type="project" value="UniProtKB-SubCell"/>
</dbReference>
<evidence type="ECO:0000256" key="6">
    <source>
        <dbReference type="ARBA" id="ARBA00022679"/>
    </source>
</evidence>
<evidence type="ECO:0000256" key="7">
    <source>
        <dbReference type="ARBA" id="ARBA00022692"/>
    </source>
</evidence>
<sequence>MSSPFQGIIRPLLFATFVLGCFGTIFFMYYKPSTDRLSGPLKTRVNAPVKEIISIRTDKNVTTVLLWFWPFGITFELNVCSAYFSIEGCFITADRNYFNEADVVVFHHRDIAPDLSNLPKQERPLYQMWVWFNMENPSYSDRFPGMDELFNLTMNYRWDADIPLPHLYLVPEKSEEDFVLPKKDHVVCWIVSNWKEHYIRVKYYKELSKHIKITTFGRGFGGYHYGDTLSTIASCKFYLSFENSIYQDYITEKLYNPLAVGTVPIVLGTLKENYEKLVLGDSFIHVDDFASPKELADYLLLLDSNDDLYLKYFQWRKHYKVRKLELWSEPMCQACDYLRKRRQFKVANDLNKWYWGW</sequence>
<evidence type="ECO:0000256" key="20">
    <source>
        <dbReference type="ARBA" id="ARBA00036757"/>
    </source>
</evidence>
<dbReference type="GeneID" id="445969"/>
<evidence type="ECO:0000259" key="26">
    <source>
        <dbReference type="Pfam" id="PF17039"/>
    </source>
</evidence>
<evidence type="ECO:0000256" key="14">
    <source>
        <dbReference type="ARBA" id="ARBA00023180"/>
    </source>
</evidence>
<dbReference type="InterPro" id="IPR031481">
    <property type="entry name" value="Glyco_tran_10_N"/>
</dbReference>
<dbReference type="CTD" id="100302424"/>
<dbReference type="FunFam" id="3.40.50.11660:FF:000001">
    <property type="entry name" value="alpha-(1,3)-fucosyltransferase 9"/>
    <property type="match status" value="1"/>
</dbReference>
<keyword evidence="10 24" id="KW-0333">Golgi apparatus</keyword>
<comment type="catalytic activity">
    <reaction evidence="18">
        <text>alpha-N-glycoloylneuraminosyl-(2-&gt;3)-beta-D-galactosyl-(1-&gt;4)-N-acetyl-beta-D-glucosaminyl-(1-&gt;3)-beta-D-galactosyl-(1-&gt;4)-N-acetyl-beta-D-glucosaminyl-(1-&gt;3)-beta-D-galactosyl-(1-&gt;4)-beta-D-glucosyl-(1&lt;-&gt;1')-ceramide + GDP-beta-L-fucose = alpha-N-glycoloylneuraminosyl-(2-&gt;3)-beta-D-galactosyl-(1-&gt;4)-N-acetyl-beta-D-glucosaminyl-(1-&gt;3)-beta-D-galactosyl-(1-&gt;4)-[alpha-L-fucosyl-(1-&gt;3)]-N-acetyl-beta-D-glucosaminyl-(1-&gt;3)-beta-D-galactosyl-(1-&gt;4)-beta-D-glucosyl-(1&lt;-&gt;1')-ceramide + GDP + H(+)</text>
        <dbReference type="Rhea" id="RHEA:48388"/>
        <dbReference type="ChEBI" id="CHEBI:15378"/>
        <dbReference type="ChEBI" id="CHEBI:57273"/>
        <dbReference type="ChEBI" id="CHEBI:58189"/>
        <dbReference type="ChEBI" id="CHEBI:90383"/>
        <dbReference type="ChEBI" id="CHEBI:90384"/>
    </reaction>
    <physiologicalReaction direction="left-to-right" evidence="18">
        <dbReference type="Rhea" id="RHEA:48389"/>
    </physiologicalReaction>
</comment>
<feature type="domain" description="Fucosyltransferase C-terminal" evidence="25">
    <location>
        <begin position="181"/>
        <end position="353"/>
    </location>
</feature>
<evidence type="ECO:0000313" key="29">
    <source>
        <dbReference type="Proteomes" id="UP000005226"/>
    </source>
</evidence>
<keyword evidence="8" id="KW-0735">Signal-anchor</keyword>
<dbReference type="Gene3D" id="3.40.50.11660">
    <property type="entry name" value="Glycosyl transferase family 10, C-terminal domain"/>
    <property type="match status" value="1"/>
</dbReference>
<evidence type="ECO:0000259" key="25">
    <source>
        <dbReference type="Pfam" id="PF00852"/>
    </source>
</evidence>
<evidence type="ECO:0000256" key="19">
    <source>
        <dbReference type="ARBA" id="ARBA00036481"/>
    </source>
</evidence>
<dbReference type="GO" id="GO:0006629">
    <property type="term" value="P:lipid metabolic process"/>
    <property type="evidence" value="ECO:0007669"/>
    <property type="project" value="UniProtKB-KW"/>
</dbReference>
<dbReference type="AlphaFoldDB" id="Q70AG9"/>
<keyword evidence="5 24" id="KW-0328">Glycosyltransferase</keyword>
<dbReference type="OrthoDB" id="427096at2759"/>
<dbReference type="Pfam" id="PF00852">
    <property type="entry name" value="Glyco_transf_10"/>
    <property type="match status" value="1"/>
</dbReference>
<dbReference type="OMA" id="NHARTKY"/>
<dbReference type="InterPro" id="IPR055270">
    <property type="entry name" value="Glyco_tran_10_C"/>
</dbReference>
<keyword evidence="9 24" id="KW-1133">Transmembrane helix</keyword>
<dbReference type="RefSeq" id="NP_001027808.1">
    <property type="nucleotide sequence ID" value="NM_001032636.1"/>
</dbReference>
<feature type="domain" description="Fucosyltransferase N-terminal" evidence="26">
    <location>
        <begin position="60"/>
        <end position="165"/>
    </location>
</feature>
<dbReference type="Pfam" id="PF17039">
    <property type="entry name" value="Glyco_tran_10_N"/>
    <property type="match status" value="1"/>
</dbReference>
<evidence type="ECO:0000256" key="8">
    <source>
        <dbReference type="ARBA" id="ARBA00022968"/>
    </source>
</evidence>
<organism evidence="27">
    <name type="scientific">Takifugu rubripes</name>
    <name type="common">Japanese pufferfish</name>
    <name type="synonym">Fugu rubripes</name>
    <dbReference type="NCBI Taxonomy" id="31033"/>
    <lineage>
        <taxon>Eukaryota</taxon>
        <taxon>Metazoa</taxon>
        <taxon>Chordata</taxon>
        <taxon>Craniata</taxon>
        <taxon>Vertebrata</taxon>
        <taxon>Euteleostomi</taxon>
        <taxon>Actinopterygii</taxon>
        <taxon>Neopterygii</taxon>
        <taxon>Teleostei</taxon>
        <taxon>Neoteleostei</taxon>
        <taxon>Acanthomorphata</taxon>
        <taxon>Eupercaria</taxon>
        <taxon>Tetraodontiformes</taxon>
        <taxon>Tetradontoidea</taxon>
        <taxon>Tetraodontidae</taxon>
        <taxon>Takifugu</taxon>
    </lineage>
</organism>
<proteinExistence type="evidence at transcript level"/>
<evidence type="ECO:0000256" key="5">
    <source>
        <dbReference type="ARBA" id="ARBA00022676"/>
    </source>
</evidence>
<evidence type="ECO:0000256" key="24">
    <source>
        <dbReference type="RuleBase" id="RU003832"/>
    </source>
</evidence>
<comment type="catalytic activity">
    <reaction evidence="16">
        <text>alpha-D-galactosyl-(1-&gt;3)-beta-D-galactosyl-(1-&gt;4)-N-acetyl-beta-D-glucosaminyl-(1-&gt;3)-beta-D-galactosyl-(1-&gt;4)-beta-D-glucosyl-(1&lt;-&gt;1')-ceramide + GDP-beta-L-fucose = a neolactoside IV(3)-alpha-Gal,III(3)-alpha-Fuc-nLc4Cer + GDP + H(+)</text>
        <dbReference type="Rhea" id="RHEA:48380"/>
        <dbReference type="ChEBI" id="CHEBI:15378"/>
        <dbReference type="ChEBI" id="CHEBI:57273"/>
        <dbReference type="ChEBI" id="CHEBI:58189"/>
        <dbReference type="ChEBI" id="CHEBI:90380"/>
        <dbReference type="ChEBI" id="CHEBI:90381"/>
    </reaction>
    <physiologicalReaction direction="left-to-right" evidence="16">
        <dbReference type="Rhea" id="RHEA:48381"/>
    </physiologicalReaction>
</comment>
<evidence type="ECO:0000256" key="10">
    <source>
        <dbReference type="ARBA" id="ARBA00023034"/>
    </source>
</evidence>
<comment type="catalytic activity">
    <reaction evidence="23">
        <text>an alpha-L-Fuc-(1-&gt;2)-beta-D-Gal-(1-&gt;4)-beta-D-GlcNAc derivative + GDP-beta-L-fucose = an alpha-L-Fuc-(1-&gt;2)-beta-D-Gal-(1-&gt;4)-[alpha-L-Fuc-(1-&gt;3)]-beta-D-GlcNAc derivative + GDP + H(+)</text>
        <dbReference type="Rhea" id="RHEA:77191"/>
        <dbReference type="ChEBI" id="CHEBI:15378"/>
        <dbReference type="ChEBI" id="CHEBI:57273"/>
        <dbReference type="ChEBI" id="CHEBI:58189"/>
        <dbReference type="ChEBI" id="CHEBI:133510"/>
        <dbReference type="ChEBI" id="CHEBI:195560"/>
    </reaction>
    <physiologicalReaction direction="left-to-right" evidence="23">
        <dbReference type="Rhea" id="RHEA:77192"/>
    </physiologicalReaction>
</comment>
<comment type="subunit">
    <text evidence="4">Homodimer.</text>
</comment>
<keyword evidence="14" id="KW-0325">Glycoprotein</keyword>
<evidence type="ECO:0000256" key="15">
    <source>
        <dbReference type="ARBA" id="ARBA00029329"/>
    </source>
</evidence>
<comment type="subcellular location">
    <subcellularLocation>
        <location evidence="24">Golgi apparatus</location>
        <location evidence="24">Golgi stack membrane</location>
        <topology evidence="24">Single-pass type II membrane protein</topology>
    </subcellularLocation>
    <subcellularLocation>
        <location evidence="21">Golgi apparatus</location>
        <location evidence="21">trans-Golgi network membrane</location>
        <topology evidence="21">Single-pass type II membrane protein</topology>
    </subcellularLocation>
</comment>
<keyword evidence="29" id="KW-1185">Reference proteome</keyword>
<comment type="pathway">
    <text evidence="1">Protein modification; protein glycosylation.</text>
</comment>
<evidence type="ECO:0000256" key="9">
    <source>
        <dbReference type="ARBA" id="ARBA00022989"/>
    </source>
</evidence>
<keyword evidence="12 24" id="KW-0472">Membrane</keyword>
<dbReference type="BRENDA" id="2.4.1.152">
    <property type="organism ID" value="6209"/>
</dbReference>
<dbReference type="InterPro" id="IPR001503">
    <property type="entry name" value="Glyco_trans_10"/>
</dbReference>
<name>Q70AG9_TAKRU</name>
<feature type="transmembrane region" description="Helical" evidence="24">
    <location>
        <begin position="12"/>
        <end position="30"/>
    </location>
</feature>
<comment type="catalytic activity">
    <reaction evidence="15">
        <text>a beta-D-galactosyl-(1-&gt;4)-N-acetyl-beta-D-glucosaminyl derivative + GDP-beta-L-fucose = a beta-D-galactosyl-(1-&gt;4)-[alpha-L-fucosyl-(1-&gt;3)]-N-acetyl-beta-D-glucosaminyl derivative + GDP + H(+)</text>
        <dbReference type="Rhea" id="RHEA:14257"/>
        <dbReference type="ChEBI" id="CHEBI:15378"/>
        <dbReference type="ChEBI" id="CHEBI:57273"/>
        <dbReference type="ChEBI" id="CHEBI:58189"/>
        <dbReference type="ChEBI" id="CHEBI:133507"/>
        <dbReference type="ChEBI" id="CHEBI:137941"/>
        <dbReference type="EC" id="2.4.1.152"/>
    </reaction>
    <physiologicalReaction direction="left-to-right" evidence="15">
        <dbReference type="Rhea" id="RHEA:14258"/>
    </physiologicalReaction>
</comment>